<dbReference type="CDD" id="cd03136">
    <property type="entry name" value="GATase1_AraC_ArgR_like"/>
    <property type="match status" value="1"/>
</dbReference>
<comment type="caution">
    <text evidence="5">The sequence shown here is derived from an EMBL/GenBank/DDBJ whole genome shotgun (WGS) entry which is preliminary data.</text>
</comment>
<evidence type="ECO:0000256" key="2">
    <source>
        <dbReference type="ARBA" id="ARBA00023125"/>
    </source>
</evidence>
<dbReference type="InterPro" id="IPR018062">
    <property type="entry name" value="HTH_AraC-typ_CS"/>
</dbReference>
<dbReference type="EMBL" id="LJSX01000038">
    <property type="protein sequence ID" value="KPQ08927.1"/>
    <property type="molecule type" value="Genomic_DNA"/>
</dbReference>
<dbReference type="GO" id="GO:0003700">
    <property type="term" value="F:DNA-binding transcription factor activity"/>
    <property type="evidence" value="ECO:0007669"/>
    <property type="project" value="InterPro"/>
</dbReference>
<dbReference type="Pfam" id="PF12833">
    <property type="entry name" value="HTH_18"/>
    <property type="match status" value="1"/>
</dbReference>
<dbReference type="InterPro" id="IPR052158">
    <property type="entry name" value="INH-QAR"/>
</dbReference>
<dbReference type="PATRIC" id="fig|1653334.4.peg.1301"/>
<evidence type="ECO:0000256" key="3">
    <source>
        <dbReference type="ARBA" id="ARBA00023163"/>
    </source>
</evidence>
<dbReference type="InterPro" id="IPR029062">
    <property type="entry name" value="Class_I_gatase-like"/>
</dbReference>
<dbReference type="Pfam" id="PF01965">
    <property type="entry name" value="DJ-1_PfpI"/>
    <property type="match status" value="1"/>
</dbReference>
<dbReference type="RefSeq" id="WP_074444813.1">
    <property type="nucleotide sequence ID" value="NZ_FMBM01000002.1"/>
</dbReference>
<dbReference type="PANTHER" id="PTHR43130:SF3">
    <property type="entry name" value="HTH-TYPE TRANSCRIPTIONAL REGULATOR RV1931C"/>
    <property type="match status" value="1"/>
</dbReference>
<dbReference type="PROSITE" id="PS00041">
    <property type="entry name" value="HTH_ARAC_FAMILY_1"/>
    <property type="match status" value="1"/>
</dbReference>
<dbReference type="GO" id="GO:0043565">
    <property type="term" value="F:sequence-specific DNA binding"/>
    <property type="evidence" value="ECO:0007669"/>
    <property type="project" value="InterPro"/>
</dbReference>
<reference evidence="6 8" key="2">
    <citation type="submission" date="2016-08" db="EMBL/GenBank/DDBJ databases">
        <authorList>
            <person name="Varghese N."/>
            <person name="Submissions Spin"/>
        </authorList>
    </citation>
    <scope>NUCLEOTIDE SEQUENCE [LARGE SCALE GENOMIC DNA]</scope>
    <source>
        <strain evidence="6 8">HL-109</strain>
    </source>
</reference>
<dbReference type="Proteomes" id="UP000182800">
    <property type="component" value="Unassembled WGS sequence"/>
</dbReference>
<dbReference type="Gene3D" id="3.40.50.880">
    <property type="match status" value="1"/>
</dbReference>
<evidence type="ECO:0000259" key="4">
    <source>
        <dbReference type="PROSITE" id="PS01124"/>
    </source>
</evidence>
<sequence>MFGVPAAHQTRMIDFLLLPEFSMMAFTASVEPLRAANQLSGRPLYAWRSLSLTGDPVSASNGVVVHPAGGIDDAGPGASLFVCAGLRAERIRDRALFARLRELSRMGVGLGAVCTGALVLARAGLLDGYNCTIHWEHVEGFAEEFPELKITATLFEIDRDRYTCSGGTAPLDMMINGIARDHGEELAVAVAELLLHNLVRHPHDTQRMPVQHRTGISHPKLLAVIAHMEAYIESPVPLRNLAADAGLSPRQLERLFREKMGKTPSRYYLELRLQRARLLLLQTTMPILQIAVACGFTSASHFARCYSELFGHAPRIERARAARVPGLESEPGDALAMEA</sequence>
<dbReference type="InterPro" id="IPR009057">
    <property type="entry name" value="Homeodomain-like_sf"/>
</dbReference>
<evidence type="ECO:0000313" key="7">
    <source>
        <dbReference type="Proteomes" id="UP000050497"/>
    </source>
</evidence>
<evidence type="ECO:0000313" key="5">
    <source>
        <dbReference type="EMBL" id="KPQ08927.1"/>
    </source>
</evidence>
<evidence type="ECO:0000313" key="6">
    <source>
        <dbReference type="EMBL" id="SCC81025.1"/>
    </source>
</evidence>
<dbReference type="SUPFAM" id="SSF52317">
    <property type="entry name" value="Class I glutamine amidotransferase-like"/>
    <property type="match status" value="1"/>
</dbReference>
<dbReference type="AlphaFoldDB" id="A0A0P7ZVY9"/>
<accession>A0A0P7ZVY9</accession>
<dbReference type="OrthoDB" id="9793400at2"/>
<dbReference type="EMBL" id="FMBM01000002">
    <property type="protein sequence ID" value="SCC81025.1"/>
    <property type="molecule type" value="Genomic_DNA"/>
</dbReference>
<dbReference type="PROSITE" id="PS01124">
    <property type="entry name" value="HTH_ARAC_FAMILY_2"/>
    <property type="match status" value="1"/>
</dbReference>
<protein>
    <submittedName>
        <fullName evidence="5">AraC family transcriptional regulator</fullName>
    </submittedName>
    <submittedName>
        <fullName evidence="6">Transcriptional regulator GlxA family, contains an amidase domain and an AraC-type DNA-binding HTH domain</fullName>
    </submittedName>
</protein>
<keyword evidence="3" id="KW-0804">Transcription</keyword>
<dbReference type="InterPro" id="IPR002818">
    <property type="entry name" value="DJ-1/PfpI"/>
</dbReference>
<gene>
    <name evidence="6" type="ORF">GA0071312_1955</name>
    <name evidence="5" type="ORF">HLUCCO17_16690</name>
</gene>
<evidence type="ECO:0000256" key="1">
    <source>
        <dbReference type="ARBA" id="ARBA00023015"/>
    </source>
</evidence>
<dbReference type="SUPFAM" id="SSF46689">
    <property type="entry name" value="Homeodomain-like"/>
    <property type="match status" value="2"/>
</dbReference>
<dbReference type="PANTHER" id="PTHR43130">
    <property type="entry name" value="ARAC-FAMILY TRANSCRIPTIONAL REGULATOR"/>
    <property type="match status" value="1"/>
</dbReference>
<name>A0A0P7ZVY9_9HYPH</name>
<evidence type="ECO:0000313" key="8">
    <source>
        <dbReference type="Proteomes" id="UP000182800"/>
    </source>
</evidence>
<keyword evidence="8" id="KW-1185">Reference proteome</keyword>
<dbReference type="Gene3D" id="1.10.10.60">
    <property type="entry name" value="Homeodomain-like"/>
    <property type="match status" value="2"/>
</dbReference>
<dbReference type="InterPro" id="IPR018060">
    <property type="entry name" value="HTH_AraC"/>
</dbReference>
<dbReference type="STRING" id="1653334.GA0071312_1955"/>
<reference evidence="5 7" key="1">
    <citation type="submission" date="2015-09" db="EMBL/GenBank/DDBJ databases">
        <title>Identification and resolution of microdiversity through metagenomic sequencing of parallel consortia.</title>
        <authorList>
            <person name="Nelson W.C."/>
            <person name="Romine M.F."/>
            <person name="Lindemann S.R."/>
        </authorList>
    </citation>
    <scope>NUCLEOTIDE SEQUENCE [LARGE SCALE GENOMIC DNA]</scope>
    <source>
        <strain evidence="5">HL-109</strain>
    </source>
</reference>
<organism evidence="5 7">
    <name type="scientific">Saliniramus fredricksonii</name>
    <dbReference type="NCBI Taxonomy" id="1653334"/>
    <lineage>
        <taxon>Bacteria</taxon>
        <taxon>Pseudomonadati</taxon>
        <taxon>Pseudomonadota</taxon>
        <taxon>Alphaproteobacteria</taxon>
        <taxon>Hyphomicrobiales</taxon>
        <taxon>Salinarimonadaceae</taxon>
        <taxon>Saliniramus</taxon>
    </lineage>
</organism>
<dbReference type="SMART" id="SM00342">
    <property type="entry name" value="HTH_ARAC"/>
    <property type="match status" value="1"/>
</dbReference>
<feature type="domain" description="HTH araC/xylS-type" evidence="4">
    <location>
        <begin position="222"/>
        <end position="320"/>
    </location>
</feature>
<keyword evidence="1" id="KW-0805">Transcription regulation</keyword>
<keyword evidence="2 6" id="KW-0238">DNA-binding</keyword>
<proteinExistence type="predicted"/>
<dbReference type="Proteomes" id="UP000050497">
    <property type="component" value="Unassembled WGS sequence"/>
</dbReference>